<accession>A0A4Q4ZNE6</accession>
<dbReference type="OrthoDB" id="6099217at2"/>
<gene>
    <name evidence="2" type="ORF">EKO23_01335</name>
</gene>
<feature type="transmembrane region" description="Helical" evidence="1">
    <location>
        <begin position="152"/>
        <end position="170"/>
    </location>
</feature>
<dbReference type="Proteomes" id="UP000295198">
    <property type="component" value="Unassembled WGS sequence"/>
</dbReference>
<comment type="caution">
    <text evidence="2">The sequence shown here is derived from an EMBL/GenBank/DDBJ whole genome shotgun (WGS) entry which is preliminary data.</text>
</comment>
<dbReference type="EMBL" id="SDKM01000001">
    <property type="protein sequence ID" value="RYP89096.1"/>
    <property type="molecule type" value="Genomic_DNA"/>
</dbReference>
<evidence type="ECO:0000313" key="3">
    <source>
        <dbReference type="Proteomes" id="UP000295198"/>
    </source>
</evidence>
<keyword evidence="1" id="KW-0472">Membrane</keyword>
<dbReference type="RefSeq" id="WP_134713258.1">
    <property type="nucleotide sequence ID" value="NZ_SDKM01000001.1"/>
</dbReference>
<evidence type="ECO:0000313" key="2">
    <source>
        <dbReference type="EMBL" id="RYP89096.1"/>
    </source>
</evidence>
<keyword evidence="1" id="KW-0812">Transmembrane</keyword>
<dbReference type="AlphaFoldDB" id="A0A4Q4ZNE6"/>
<organism evidence="2 3">
    <name type="scientific">Nocardioides guangzhouensis</name>
    <dbReference type="NCBI Taxonomy" id="2497878"/>
    <lineage>
        <taxon>Bacteria</taxon>
        <taxon>Bacillati</taxon>
        <taxon>Actinomycetota</taxon>
        <taxon>Actinomycetes</taxon>
        <taxon>Propionibacteriales</taxon>
        <taxon>Nocardioidaceae</taxon>
        <taxon>Nocardioides</taxon>
    </lineage>
</organism>
<keyword evidence="3" id="KW-1185">Reference proteome</keyword>
<evidence type="ECO:0000256" key="1">
    <source>
        <dbReference type="SAM" id="Phobius"/>
    </source>
</evidence>
<protein>
    <submittedName>
        <fullName evidence="2">Uncharacterized protein</fullName>
    </submittedName>
</protein>
<reference evidence="2 3" key="1">
    <citation type="submission" date="2019-01" db="EMBL/GenBank/DDBJ databases">
        <title>Nocardioides guangzhouensis sp. nov., an actinobacterium isolated from soil.</title>
        <authorList>
            <person name="Fu Y."/>
            <person name="Cai Y."/>
            <person name="Lin Z."/>
            <person name="Chen P."/>
        </authorList>
    </citation>
    <scope>NUCLEOTIDE SEQUENCE [LARGE SCALE GENOMIC DNA]</scope>
    <source>
        <strain evidence="2 3">130</strain>
    </source>
</reference>
<keyword evidence="1" id="KW-1133">Transmembrane helix</keyword>
<name>A0A4Q4ZNE6_9ACTN</name>
<proteinExistence type="predicted"/>
<sequence>MAEDTAGRTAGEYADERVARVADDPRARLALLRELYDVPPDVDRGYLPYRRAASAFLGWQLRRGLLAPLSGPAPGSPWWRAVNDALLRDTCEASALAFGRAGAPRAPGVTATLDFIQHPTARTWYRAHNLTIASAFLAHEDLARRENRVERFFLNLVLVRVLYAHALVAAPRLALGPLAPLGRLLGDPRLGMAGIFLSLSRVLPALYPLDDDLGRYVDAEHSIGHLLDVGVIVPRLGGLYDWSAAELGLPALALLLDRRGPVPAYAWDPEDAAVWHPAPSRLARAARRALPDRR</sequence>